<gene>
    <name evidence="1" type="ORF">H9710_02385</name>
</gene>
<dbReference type="PANTHER" id="PTHR39450">
    <property type="entry name" value="MOLYBDOPTERIN OXIDOREDUCTASE, 4FE-4S CLUSTER-BINDING SUBUNIT"/>
    <property type="match status" value="1"/>
</dbReference>
<sequence>MAVRELTCISCPLGCPLQVEIDEAGQVVRVTGNTCKRGEVYGTKEVTAPERTVTSTMRVEGGAQPLVPVRTRGDIPKEKIFACMEAIRQGRVQAPVQLGDVVLPNVCGTGVDVVATKGVAGG</sequence>
<comment type="caution">
    <text evidence="1">The sequence shown here is derived from an EMBL/GenBank/DDBJ whole genome shotgun (WGS) entry which is preliminary data.</text>
</comment>
<dbReference type="Proteomes" id="UP000826793">
    <property type="component" value="Unassembled WGS sequence"/>
</dbReference>
<evidence type="ECO:0000313" key="2">
    <source>
        <dbReference type="Proteomes" id="UP000826793"/>
    </source>
</evidence>
<dbReference type="EMBL" id="DWXG01000018">
    <property type="protein sequence ID" value="HJB97409.1"/>
    <property type="molecule type" value="Genomic_DNA"/>
</dbReference>
<organism evidence="1 2">
    <name type="scientific">Candidatus Acutalibacter pullicola</name>
    <dbReference type="NCBI Taxonomy" id="2838417"/>
    <lineage>
        <taxon>Bacteria</taxon>
        <taxon>Bacillati</taxon>
        <taxon>Bacillota</taxon>
        <taxon>Clostridia</taxon>
        <taxon>Eubacteriales</taxon>
        <taxon>Acutalibacteraceae</taxon>
        <taxon>Acutalibacter</taxon>
    </lineage>
</organism>
<dbReference type="InterPro" id="IPR036593">
    <property type="entry name" value="CPE0013-like_sf"/>
</dbReference>
<reference evidence="1" key="1">
    <citation type="journal article" date="2021" name="PeerJ">
        <title>Extensive microbial diversity within the chicken gut microbiome revealed by metagenomics and culture.</title>
        <authorList>
            <person name="Gilroy R."/>
            <person name="Ravi A."/>
            <person name="Getino M."/>
            <person name="Pursley I."/>
            <person name="Horton D.L."/>
            <person name="Alikhan N.F."/>
            <person name="Baker D."/>
            <person name="Gharbi K."/>
            <person name="Hall N."/>
            <person name="Watson M."/>
            <person name="Adriaenssens E.M."/>
            <person name="Foster-Nyarko E."/>
            <person name="Jarju S."/>
            <person name="Secka A."/>
            <person name="Antonio M."/>
            <person name="Oren A."/>
            <person name="Chaudhuri R.R."/>
            <person name="La Ragione R."/>
            <person name="Hildebrand F."/>
            <person name="Pallen M.J."/>
        </authorList>
    </citation>
    <scope>NUCLEOTIDE SEQUENCE</scope>
    <source>
        <strain evidence="1">CHK185-1770</strain>
    </source>
</reference>
<name>A0A9D2SEE3_9FIRM</name>
<reference evidence="1" key="2">
    <citation type="submission" date="2021-04" db="EMBL/GenBank/DDBJ databases">
        <authorList>
            <person name="Gilroy R."/>
        </authorList>
    </citation>
    <scope>NUCLEOTIDE SEQUENCE</scope>
    <source>
        <strain evidence="1">CHK185-1770</strain>
    </source>
</reference>
<dbReference type="Gene3D" id="3.10.530.10">
    <property type="entry name" value="CPE0013-like"/>
    <property type="match status" value="1"/>
</dbReference>
<dbReference type="InterPro" id="IPR012460">
    <property type="entry name" value="DUF1667"/>
</dbReference>
<proteinExistence type="predicted"/>
<protein>
    <submittedName>
        <fullName evidence="1">DUF1667 domain-containing protein</fullName>
    </submittedName>
</protein>
<dbReference type="SUPFAM" id="SSF160148">
    <property type="entry name" value="CPE0013-like"/>
    <property type="match status" value="1"/>
</dbReference>
<dbReference type="PANTHER" id="PTHR39450:SF1">
    <property type="entry name" value="DUF1667 DOMAIN-CONTAINING PROTEIN"/>
    <property type="match status" value="1"/>
</dbReference>
<dbReference type="Pfam" id="PF07892">
    <property type="entry name" value="DUF1667"/>
    <property type="match status" value="1"/>
</dbReference>
<accession>A0A9D2SEE3</accession>
<dbReference type="AlphaFoldDB" id="A0A9D2SEE3"/>
<evidence type="ECO:0000313" key="1">
    <source>
        <dbReference type="EMBL" id="HJB97409.1"/>
    </source>
</evidence>